<keyword evidence="1" id="KW-0479">Metal-binding</keyword>
<dbReference type="Proteomes" id="UP001140217">
    <property type="component" value="Unassembled WGS sequence"/>
</dbReference>
<keyword evidence="2" id="KW-0677">Repeat</keyword>
<evidence type="ECO:0000256" key="1">
    <source>
        <dbReference type="ARBA" id="ARBA00022723"/>
    </source>
</evidence>
<dbReference type="Gene3D" id="4.10.1130.20">
    <property type="match status" value="2"/>
</dbReference>
<dbReference type="EMBL" id="JANBUL010000193">
    <property type="protein sequence ID" value="KAJ2779098.1"/>
    <property type="molecule type" value="Genomic_DNA"/>
</dbReference>
<sequence>MAVTCTRNGCGKSFEAAANDPMACQYHPGKPEFHEGLKGWTCCKPRVHSFDEFLEIQGCMLGPHSAEPKHKDDPFKADLTKYDDVLPAPAPKAEAASRAAPKPEPAEPEPMETDPAGVAVAPGAKCKRNGCAAAYESEAASRGAEACQFHPGAAVFHEGTKGWSCCKPRTTDFDEFTRIAGCARGPHLFVGSQRTAQAQAQAQSDRPRRDFYQIANDVVVTIYARQVDRAASSVAFDADAIRVHLVYGGGRVYSDTIRLFGPTDPAAAAFEILPTKVEIKLAKATPGAWAGLEAAV</sequence>
<accession>A0A9W8H6C6</accession>
<dbReference type="PANTHER" id="PTHR46983:SF3">
    <property type="entry name" value="CHPADIPLOID STATE MAINTENANCE PROTEIN CHPA"/>
    <property type="match status" value="1"/>
</dbReference>
<dbReference type="OrthoDB" id="1898560at2759"/>
<evidence type="ECO:0000256" key="2">
    <source>
        <dbReference type="ARBA" id="ARBA00022737"/>
    </source>
</evidence>
<feature type="compositionally biased region" description="Low complexity" evidence="4">
    <location>
        <begin position="91"/>
        <end position="100"/>
    </location>
</feature>
<evidence type="ECO:0000313" key="7">
    <source>
        <dbReference type="EMBL" id="KAJ2779098.1"/>
    </source>
</evidence>
<dbReference type="Pfam" id="PF04968">
    <property type="entry name" value="CHORD"/>
    <property type="match status" value="2"/>
</dbReference>
<dbReference type="Pfam" id="PF04969">
    <property type="entry name" value="CS"/>
    <property type="match status" value="1"/>
</dbReference>
<evidence type="ECO:0000256" key="3">
    <source>
        <dbReference type="ARBA" id="ARBA00022833"/>
    </source>
</evidence>
<reference evidence="7" key="1">
    <citation type="submission" date="2022-07" db="EMBL/GenBank/DDBJ databases">
        <title>Phylogenomic reconstructions and comparative analyses of Kickxellomycotina fungi.</title>
        <authorList>
            <person name="Reynolds N.K."/>
            <person name="Stajich J.E."/>
            <person name="Barry K."/>
            <person name="Grigoriev I.V."/>
            <person name="Crous P."/>
            <person name="Smith M.E."/>
        </authorList>
    </citation>
    <scope>NUCLEOTIDE SEQUENCE</scope>
    <source>
        <strain evidence="7">NBRC 105414</strain>
    </source>
</reference>
<evidence type="ECO:0000313" key="8">
    <source>
        <dbReference type="Proteomes" id="UP001140217"/>
    </source>
</evidence>
<comment type="caution">
    <text evidence="7">The sequence shown here is derived from an EMBL/GenBank/DDBJ whole genome shotgun (WGS) entry which is preliminary data.</text>
</comment>
<keyword evidence="8" id="KW-1185">Reference proteome</keyword>
<dbReference type="InterPro" id="IPR007052">
    <property type="entry name" value="CS_dom"/>
</dbReference>
<dbReference type="PROSITE" id="PS51401">
    <property type="entry name" value="CHORD"/>
    <property type="match status" value="2"/>
</dbReference>
<gene>
    <name evidence="7" type="ORF">H4R18_004197</name>
</gene>
<dbReference type="AlphaFoldDB" id="A0A9W8H6C6"/>
<evidence type="ECO:0000259" key="6">
    <source>
        <dbReference type="PROSITE" id="PS51401"/>
    </source>
</evidence>
<feature type="domain" description="CS" evidence="5">
    <location>
        <begin position="204"/>
        <end position="293"/>
    </location>
</feature>
<feature type="region of interest" description="Disordered" evidence="4">
    <location>
        <begin position="90"/>
        <end position="115"/>
    </location>
</feature>
<keyword evidence="3" id="KW-0862">Zinc</keyword>
<dbReference type="SUPFAM" id="SSF49764">
    <property type="entry name" value="HSP20-like chaperones"/>
    <property type="match status" value="1"/>
</dbReference>
<dbReference type="GO" id="GO:0046872">
    <property type="term" value="F:metal ion binding"/>
    <property type="evidence" value="ECO:0007669"/>
    <property type="project" value="UniProtKB-KW"/>
</dbReference>
<evidence type="ECO:0000256" key="4">
    <source>
        <dbReference type="SAM" id="MobiDB-lite"/>
    </source>
</evidence>
<feature type="domain" description="CHORD" evidence="6">
    <location>
        <begin position="5"/>
        <end position="64"/>
    </location>
</feature>
<organism evidence="7 8">
    <name type="scientific">Coemansia javaensis</name>
    <dbReference type="NCBI Taxonomy" id="2761396"/>
    <lineage>
        <taxon>Eukaryota</taxon>
        <taxon>Fungi</taxon>
        <taxon>Fungi incertae sedis</taxon>
        <taxon>Zoopagomycota</taxon>
        <taxon>Kickxellomycotina</taxon>
        <taxon>Kickxellomycetes</taxon>
        <taxon>Kickxellales</taxon>
        <taxon>Kickxellaceae</taxon>
        <taxon>Coemansia</taxon>
    </lineage>
</organism>
<evidence type="ECO:0008006" key="9">
    <source>
        <dbReference type="Google" id="ProtNLM"/>
    </source>
</evidence>
<dbReference type="CDD" id="cd06466">
    <property type="entry name" value="p23_CS_SGT1_like"/>
    <property type="match status" value="1"/>
</dbReference>
<dbReference type="PROSITE" id="PS51203">
    <property type="entry name" value="CS"/>
    <property type="match status" value="1"/>
</dbReference>
<dbReference type="PANTHER" id="PTHR46983">
    <property type="entry name" value="CYSTEINE AND HISTIDINE-RICH DOMAIN-CONTAINING PROTEIN 1"/>
    <property type="match status" value="1"/>
</dbReference>
<dbReference type="InterPro" id="IPR008978">
    <property type="entry name" value="HSP20-like_chaperone"/>
</dbReference>
<dbReference type="InterPro" id="IPR039790">
    <property type="entry name" value="CHRD1"/>
</dbReference>
<dbReference type="Gene3D" id="2.60.40.790">
    <property type="match status" value="1"/>
</dbReference>
<proteinExistence type="predicted"/>
<name>A0A9W8H6C6_9FUNG</name>
<protein>
    <recommendedName>
        <fullName evidence="9">Chord-domain-containing protein</fullName>
    </recommendedName>
</protein>
<dbReference type="InterPro" id="IPR007051">
    <property type="entry name" value="CHORD_dom"/>
</dbReference>
<feature type="domain" description="CHORD" evidence="6">
    <location>
        <begin position="126"/>
        <end position="187"/>
    </location>
</feature>
<evidence type="ECO:0000259" key="5">
    <source>
        <dbReference type="PROSITE" id="PS51203"/>
    </source>
</evidence>